<dbReference type="AlphaFoldDB" id="A0A6G1BU53"/>
<name>A0A6G1BU53_9ORYZ</name>
<evidence type="ECO:0000313" key="2">
    <source>
        <dbReference type="Proteomes" id="UP000479710"/>
    </source>
</evidence>
<accession>A0A6G1BU53</accession>
<organism evidence="1 2">
    <name type="scientific">Oryza meyeriana var. granulata</name>
    <dbReference type="NCBI Taxonomy" id="110450"/>
    <lineage>
        <taxon>Eukaryota</taxon>
        <taxon>Viridiplantae</taxon>
        <taxon>Streptophyta</taxon>
        <taxon>Embryophyta</taxon>
        <taxon>Tracheophyta</taxon>
        <taxon>Spermatophyta</taxon>
        <taxon>Magnoliopsida</taxon>
        <taxon>Liliopsida</taxon>
        <taxon>Poales</taxon>
        <taxon>Poaceae</taxon>
        <taxon>BOP clade</taxon>
        <taxon>Oryzoideae</taxon>
        <taxon>Oryzeae</taxon>
        <taxon>Oryzinae</taxon>
        <taxon>Oryza</taxon>
        <taxon>Oryza meyeriana</taxon>
    </lineage>
</organism>
<keyword evidence="2" id="KW-1185">Reference proteome</keyword>
<evidence type="ECO:0000313" key="1">
    <source>
        <dbReference type="EMBL" id="KAF0891184.1"/>
    </source>
</evidence>
<comment type="caution">
    <text evidence="1">The sequence shown here is derived from an EMBL/GenBank/DDBJ whole genome shotgun (WGS) entry which is preliminary data.</text>
</comment>
<dbReference type="Proteomes" id="UP000479710">
    <property type="component" value="Unassembled WGS sequence"/>
</dbReference>
<gene>
    <name evidence="1" type="ORF">E2562_006542</name>
</gene>
<dbReference type="OrthoDB" id="5962at2759"/>
<sequence>MDAGDASTLLEAVTAAFWSRVMELHEVVLARNNMYLATVICRRRRVLAAMEAQVQAIRRRLQEEYEVNILLNW</sequence>
<reference evidence="1 2" key="1">
    <citation type="submission" date="2019-11" db="EMBL/GenBank/DDBJ databases">
        <title>Whole genome sequence of Oryza granulata.</title>
        <authorList>
            <person name="Li W."/>
        </authorList>
    </citation>
    <scope>NUCLEOTIDE SEQUENCE [LARGE SCALE GENOMIC DNA]</scope>
    <source>
        <strain evidence="2">cv. Menghai</strain>
        <tissue evidence="1">Leaf</tissue>
    </source>
</reference>
<proteinExistence type="predicted"/>
<protein>
    <submittedName>
        <fullName evidence="1">Uncharacterized protein</fullName>
    </submittedName>
</protein>
<dbReference type="EMBL" id="SPHZ02000011">
    <property type="protein sequence ID" value="KAF0891184.1"/>
    <property type="molecule type" value="Genomic_DNA"/>
</dbReference>